<dbReference type="AlphaFoldDB" id="A0A813Q0W5"/>
<keyword evidence="3" id="KW-1185">Reference proteome</keyword>
<proteinExistence type="predicted"/>
<comment type="caution">
    <text evidence="2">The sequence shown here is derived from an EMBL/GenBank/DDBJ whole genome shotgun (WGS) entry which is preliminary data.</text>
</comment>
<dbReference type="Proteomes" id="UP000663870">
    <property type="component" value="Unassembled WGS sequence"/>
</dbReference>
<evidence type="ECO:0000256" key="1">
    <source>
        <dbReference type="SAM" id="Phobius"/>
    </source>
</evidence>
<gene>
    <name evidence="2" type="ORF">JXQ802_LOCUS2117</name>
</gene>
<keyword evidence="1" id="KW-1133">Transmembrane helix</keyword>
<accession>A0A813Q0W5</accession>
<reference evidence="2" key="1">
    <citation type="submission" date="2021-02" db="EMBL/GenBank/DDBJ databases">
        <authorList>
            <person name="Nowell W R."/>
        </authorList>
    </citation>
    <scope>NUCLEOTIDE SEQUENCE</scope>
</reference>
<keyword evidence="1" id="KW-0812">Transmembrane</keyword>
<dbReference type="EMBL" id="CAJNOL010000025">
    <property type="protein sequence ID" value="CAF0759404.1"/>
    <property type="molecule type" value="Genomic_DNA"/>
</dbReference>
<name>A0A813Q0W5_9BILA</name>
<feature type="transmembrane region" description="Helical" evidence="1">
    <location>
        <begin position="95"/>
        <end position="122"/>
    </location>
</feature>
<sequence length="214" mass="24767">MSLTTSTVTPLIVQRPPDETIPDYVTIINPDGSVSYEPNTNYQQPTIIRRSYAPVNRKKYHYALQQEGKTYRCCQWCRYWCTRKCPLCNFCDEILAFPLLCLLLSVLFLLLLLAALLTLFGLHPNINPSQRYYGIISQLSIVNRTKYIYGLDTLCNKYSGIRNCLNLTTSTAIVYVATTNIINQTITIHNYSYRSFIVLCCCLTIYYIHRRIIM</sequence>
<feature type="transmembrane region" description="Helical" evidence="1">
    <location>
        <begin position="191"/>
        <end position="209"/>
    </location>
</feature>
<protein>
    <submittedName>
        <fullName evidence="2">Uncharacterized protein</fullName>
    </submittedName>
</protein>
<evidence type="ECO:0000313" key="2">
    <source>
        <dbReference type="EMBL" id="CAF0759404.1"/>
    </source>
</evidence>
<organism evidence="2 3">
    <name type="scientific">Rotaria sordida</name>
    <dbReference type="NCBI Taxonomy" id="392033"/>
    <lineage>
        <taxon>Eukaryota</taxon>
        <taxon>Metazoa</taxon>
        <taxon>Spiralia</taxon>
        <taxon>Gnathifera</taxon>
        <taxon>Rotifera</taxon>
        <taxon>Eurotatoria</taxon>
        <taxon>Bdelloidea</taxon>
        <taxon>Philodinida</taxon>
        <taxon>Philodinidae</taxon>
        <taxon>Rotaria</taxon>
    </lineage>
</organism>
<evidence type="ECO:0000313" key="3">
    <source>
        <dbReference type="Proteomes" id="UP000663870"/>
    </source>
</evidence>
<keyword evidence="1" id="KW-0472">Membrane</keyword>